<evidence type="ECO:0000313" key="2">
    <source>
        <dbReference type="Proteomes" id="UP000325755"/>
    </source>
</evidence>
<organism evidence="1 2">
    <name type="scientific">Candidatus Methylospira mobilis</name>
    <dbReference type="NCBI Taxonomy" id="1808979"/>
    <lineage>
        <taxon>Bacteria</taxon>
        <taxon>Pseudomonadati</taxon>
        <taxon>Pseudomonadota</taxon>
        <taxon>Gammaproteobacteria</taxon>
        <taxon>Methylococcales</taxon>
        <taxon>Methylococcaceae</taxon>
        <taxon>Candidatus Methylospira</taxon>
    </lineage>
</organism>
<keyword evidence="2" id="KW-1185">Reference proteome</keyword>
<dbReference type="KEGG" id="mmob:F6R98_05630"/>
<protein>
    <submittedName>
        <fullName evidence="1">Uncharacterized protein</fullName>
    </submittedName>
</protein>
<dbReference type="EMBL" id="CP044205">
    <property type="protein sequence ID" value="QFY42178.1"/>
    <property type="molecule type" value="Genomic_DNA"/>
</dbReference>
<accession>A0A5Q0BJ53</accession>
<dbReference type="RefSeq" id="WP_153248160.1">
    <property type="nucleotide sequence ID" value="NZ_CP044205.1"/>
</dbReference>
<dbReference type="AlphaFoldDB" id="A0A5Q0BJ53"/>
<gene>
    <name evidence="1" type="ORF">F6R98_05630</name>
</gene>
<evidence type="ECO:0000313" key="1">
    <source>
        <dbReference type="EMBL" id="QFY42178.1"/>
    </source>
</evidence>
<sequence>MYNLVKAHLEIYITFSQAITSTVAQVYLKKTRFQVTQRFIDQVSRMPFFFGISAHEYCLIAERNDSNANAKHFQIDSKIVLRGKLICEAFYPSDTVSAGNT</sequence>
<dbReference type="Proteomes" id="UP000325755">
    <property type="component" value="Chromosome"/>
</dbReference>
<proteinExistence type="predicted"/>
<reference evidence="1 2" key="1">
    <citation type="submission" date="2019-09" db="EMBL/GenBank/DDBJ databases">
        <title>Ecophysiology of the spiral-shaped methanotroph Methylospira mobilis as revealed by the complete genome sequence.</title>
        <authorList>
            <person name="Oshkin I.Y."/>
            <person name="Dedysh S.N."/>
            <person name="Miroshnikov K."/>
            <person name="Danilova O.V."/>
            <person name="Hakobyan A."/>
            <person name="Liesack W."/>
        </authorList>
    </citation>
    <scope>NUCLEOTIDE SEQUENCE [LARGE SCALE GENOMIC DNA]</scope>
    <source>
        <strain evidence="1 2">Shm1</strain>
    </source>
</reference>
<dbReference type="InParanoid" id="A0A5Q0BJ53"/>
<name>A0A5Q0BJ53_9GAMM</name>